<sequence>MDAFYSSILIKIINFLAFSQLNSCLSRVDIVFSRLTTFTISAAFSCRYGTTLQNISASPTYWKKGGFQEPQIYAFSVKTVVALRQNPAFITHLEIIQTNCTVHWTIDSLLFGLKIKARKLVYILLRHADTSLHHINVVNSSSKSPQYYTDMNQDKNSDKNK</sequence>
<dbReference type="AlphaFoldDB" id="A0A314L2A5"/>
<name>A0A314L2A5_NICAT</name>
<evidence type="ECO:0000313" key="2">
    <source>
        <dbReference type="Proteomes" id="UP000187609"/>
    </source>
</evidence>
<keyword evidence="2" id="KW-1185">Reference proteome</keyword>
<comment type="caution">
    <text evidence="1">The sequence shown here is derived from an EMBL/GenBank/DDBJ whole genome shotgun (WGS) entry which is preliminary data.</text>
</comment>
<organism evidence="1 2">
    <name type="scientific">Nicotiana attenuata</name>
    <name type="common">Coyote tobacco</name>
    <dbReference type="NCBI Taxonomy" id="49451"/>
    <lineage>
        <taxon>Eukaryota</taxon>
        <taxon>Viridiplantae</taxon>
        <taxon>Streptophyta</taxon>
        <taxon>Embryophyta</taxon>
        <taxon>Tracheophyta</taxon>
        <taxon>Spermatophyta</taxon>
        <taxon>Magnoliopsida</taxon>
        <taxon>eudicotyledons</taxon>
        <taxon>Gunneridae</taxon>
        <taxon>Pentapetalae</taxon>
        <taxon>asterids</taxon>
        <taxon>lamiids</taxon>
        <taxon>Solanales</taxon>
        <taxon>Solanaceae</taxon>
        <taxon>Nicotianoideae</taxon>
        <taxon>Nicotianeae</taxon>
        <taxon>Nicotiana</taxon>
    </lineage>
</organism>
<reference evidence="1" key="1">
    <citation type="submission" date="2016-11" db="EMBL/GenBank/DDBJ databases">
        <title>The genome of Nicotiana attenuata.</title>
        <authorList>
            <person name="Xu S."/>
            <person name="Brockmoeller T."/>
            <person name="Gaquerel E."/>
            <person name="Navarro A."/>
            <person name="Kuhl H."/>
            <person name="Gase K."/>
            <person name="Ling Z."/>
            <person name="Zhou W."/>
            <person name="Kreitzer C."/>
            <person name="Stanke M."/>
            <person name="Tang H."/>
            <person name="Lyons E."/>
            <person name="Pandey P."/>
            <person name="Pandey S.P."/>
            <person name="Timmermann B."/>
            <person name="Baldwin I.T."/>
        </authorList>
    </citation>
    <scope>NUCLEOTIDE SEQUENCE [LARGE SCALE GENOMIC DNA]</scope>
    <source>
        <strain evidence="1">UT</strain>
    </source>
</reference>
<evidence type="ECO:0000313" key="1">
    <source>
        <dbReference type="EMBL" id="OIT35625.1"/>
    </source>
</evidence>
<accession>A0A314L2A5</accession>
<dbReference type="EMBL" id="MJEQ01000534">
    <property type="protein sequence ID" value="OIT35625.1"/>
    <property type="molecule type" value="Genomic_DNA"/>
</dbReference>
<dbReference type="Gramene" id="OIT35625">
    <property type="protein sequence ID" value="OIT35625"/>
    <property type="gene ID" value="A4A49_33566"/>
</dbReference>
<protein>
    <submittedName>
        <fullName evidence="1">Ring-h2 finger protein atl13</fullName>
    </submittedName>
</protein>
<gene>
    <name evidence="1" type="primary">ATL13_3</name>
    <name evidence="1" type="ORF">A4A49_33566</name>
</gene>
<proteinExistence type="predicted"/>
<dbReference type="Proteomes" id="UP000187609">
    <property type="component" value="Unassembled WGS sequence"/>
</dbReference>